<reference evidence="1 2" key="2">
    <citation type="submission" date="2007-06" db="EMBL/GenBank/DDBJ databases">
        <title>Draft genome sequence of Pseudoflavonifractor capillosus ATCC 29799.</title>
        <authorList>
            <person name="Sudarsanam P."/>
            <person name="Ley R."/>
            <person name="Guruge J."/>
            <person name="Turnbaugh P.J."/>
            <person name="Mahowald M."/>
            <person name="Liep D."/>
            <person name="Gordon J."/>
        </authorList>
    </citation>
    <scope>NUCLEOTIDE SEQUENCE [LARGE SCALE GENOMIC DNA]</scope>
    <source>
        <strain evidence="1 2">ATCC 29799</strain>
    </source>
</reference>
<accession>A6NW15</accession>
<evidence type="ECO:0000313" key="2">
    <source>
        <dbReference type="Proteomes" id="UP000003639"/>
    </source>
</evidence>
<comment type="caution">
    <text evidence="1">The sequence shown here is derived from an EMBL/GenBank/DDBJ whole genome shotgun (WGS) entry which is preliminary data.</text>
</comment>
<gene>
    <name evidence="1" type="ORF">BACCAP_02409</name>
</gene>
<evidence type="ECO:0000313" key="1">
    <source>
        <dbReference type="EMBL" id="EDM99673.1"/>
    </source>
</evidence>
<name>A6NW15_9FIRM</name>
<keyword evidence="2" id="KW-1185">Reference proteome</keyword>
<organism evidence="1 2">
    <name type="scientific">Pseudoflavonifractor capillosus ATCC 29799</name>
    <dbReference type="NCBI Taxonomy" id="411467"/>
    <lineage>
        <taxon>Bacteria</taxon>
        <taxon>Bacillati</taxon>
        <taxon>Bacillota</taxon>
        <taxon>Clostridia</taxon>
        <taxon>Eubacteriales</taxon>
        <taxon>Oscillospiraceae</taxon>
        <taxon>Pseudoflavonifractor</taxon>
    </lineage>
</organism>
<reference evidence="1 2" key="1">
    <citation type="submission" date="2007-04" db="EMBL/GenBank/DDBJ databases">
        <authorList>
            <person name="Fulton L."/>
            <person name="Clifton S."/>
            <person name="Fulton B."/>
            <person name="Xu J."/>
            <person name="Minx P."/>
            <person name="Pepin K.H."/>
            <person name="Johnson M."/>
            <person name="Thiruvilangam P."/>
            <person name="Bhonagiri V."/>
            <person name="Nash W.E."/>
            <person name="Mardis E.R."/>
            <person name="Wilson R.K."/>
        </authorList>
    </citation>
    <scope>NUCLEOTIDE SEQUENCE [LARGE SCALE GENOMIC DNA]</scope>
    <source>
        <strain evidence="1 2">ATCC 29799</strain>
    </source>
</reference>
<dbReference type="Proteomes" id="UP000003639">
    <property type="component" value="Unassembled WGS sequence"/>
</dbReference>
<dbReference type="EMBL" id="AAXG02000015">
    <property type="protein sequence ID" value="EDM99673.1"/>
    <property type="molecule type" value="Genomic_DNA"/>
</dbReference>
<dbReference type="AlphaFoldDB" id="A6NW15"/>
<sequence length="41" mass="5000">MYLFTVVPPFFFLRTGEIIIRNRLLFFKQLFFSLFQLSVLP</sequence>
<dbReference type="STRING" id="411467.BACCAP_02409"/>
<protein>
    <submittedName>
        <fullName evidence="1">Uncharacterized protein</fullName>
    </submittedName>
</protein>
<proteinExistence type="predicted"/>